<keyword evidence="3" id="KW-1185">Reference proteome</keyword>
<feature type="compositionally biased region" description="Polar residues" evidence="1">
    <location>
        <begin position="150"/>
        <end position="174"/>
    </location>
</feature>
<dbReference type="RefSeq" id="XP_018005967.1">
    <property type="nucleotide sequence ID" value="XM_018143208.1"/>
</dbReference>
<feature type="compositionally biased region" description="Basic and acidic residues" evidence="1">
    <location>
        <begin position="582"/>
        <end position="599"/>
    </location>
</feature>
<proteinExistence type="predicted"/>
<reference evidence="2 3" key="1">
    <citation type="submission" date="2015-06" db="EMBL/GenBank/DDBJ databases">
        <title>Draft genome of the ant-associated black yeast Phialophora attae CBS 131958.</title>
        <authorList>
            <person name="Moreno L.F."/>
            <person name="Stielow B.J."/>
            <person name="de Hoog S."/>
            <person name="Vicente V.A."/>
            <person name="Weiss V.A."/>
            <person name="de Vries M."/>
            <person name="Cruz L.M."/>
            <person name="Souza E.M."/>
        </authorList>
    </citation>
    <scope>NUCLEOTIDE SEQUENCE [LARGE SCALE GENOMIC DNA]</scope>
    <source>
        <strain evidence="2 3">CBS 131958</strain>
    </source>
</reference>
<dbReference type="Proteomes" id="UP000038010">
    <property type="component" value="Unassembled WGS sequence"/>
</dbReference>
<evidence type="ECO:0000313" key="3">
    <source>
        <dbReference type="Proteomes" id="UP000038010"/>
    </source>
</evidence>
<feature type="region of interest" description="Disordered" evidence="1">
    <location>
        <begin position="476"/>
        <end position="605"/>
    </location>
</feature>
<feature type="compositionally biased region" description="Polar residues" evidence="1">
    <location>
        <begin position="564"/>
        <end position="579"/>
    </location>
</feature>
<accession>A0A0N1HIA0</accession>
<evidence type="ECO:0000313" key="2">
    <source>
        <dbReference type="EMBL" id="KPI46004.1"/>
    </source>
</evidence>
<protein>
    <submittedName>
        <fullName evidence="2">Uncharacterized protein</fullName>
    </submittedName>
</protein>
<name>A0A0N1HIA0_9EURO</name>
<dbReference type="EMBL" id="LFJN01000001">
    <property type="protein sequence ID" value="KPI46004.1"/>
    <property type="molecule type" value="Genomic_DNA"/>
</dbReference>
<feature type="region of interest" description="Disordered" evidence="1">
    <location>
        <begin position="428"/>
        <end position="447"/>
    </location>
</feature>
<dbReference type="AlphaFoldDB" id="A0A0N1HIA0"/>
<gene>
    <name evidence="2" type="ORF">AB675_317</name>
</gene>
<evidence type="ECO:0000256" key="1">
    <source>
        <dbReference type="SAM" id="MobiDB-lite"/>
    </source>
</evidence>
<feature type="compositionally biased region" description="Basic and acidic residues" evidence="1">
    <location>
        <begin position="535"/>
        <end position="545"/>
    </location>
</feature>
<feature type="compositionally biased region" description="Basic residues" evidence="1">
    <location>
        <begin position="514"/>
        <end position="526"/>
    </location>
</feature>
<organism evidence="2 3">
    <name type="scientific">Cyphellophora attinorum</name>
    <dbReference type="NCBI Taxonomy" id="1664694"/>
    <lineage>
        <taxon>Eukaryota</taxon>
        <taxon>Fungi</taxon>
        <taxon>Dikarya</taxon>
        <taxon>Ascomycota</taxon>
        <taxon>Pezizomycotina</taxon>
        <taxon>Eurotiomycetes</taxon>
        <taxon>Chaetothyriomycetidae</taxon>
        <taxon>Chaetothyriales</taxon>
        <taxon>Cyphellophoraceae</taxon>
        <taxon>Cyphellophora</taxon>
    </lineage>
</organism>
<dbReference type="VEuPathDB" id="FungiDB:AB675_317"/>
<dbReference type="GeneID" id="28735077"/>
<feature type="region of interest" description="Disordered" evidence="1">
    <location>
        <begin position="133"/>
        <end position="199"/>
    </location>
</feature>
<sequence length="681" mass="75816">MDDDATRMRRFFSTLEERFCTLETKFSAYVEAASVHGSPREFELALLQLPLRTVSQTLDQQALILEEALEVAEAAFNPFEESVRQQHMRSDFEAPQPEVGKSHQTLEKQIREKDIQIAELELNLKRAAEQLKTKSSGCRSLDRAPRQAAHTLQQEQDTTVHVQTDSDATHSQNAAKDKTVHFQSRSDATDDSESGERHSYAVRDTQSIYQHNIMLLMIQRVARDALSSSNTGHNMMLLITQYVVRDTQSICHPEVTLLMIQGTTKDIQSNTGYSCATTDTQSNTGYNTMLLIPQCIAKDIQSSVRYDLMIMTEAYDEKAAAYNQLDARLKTKSDQLREKTAECVELKSTVAHALATARDFSMLHQVEAQSRIAAEQRLLNRVDRLAERLADTTRSPPLVNEGMVAASVNTADAVPAGILMHTAGQDIRLPGAHHTGDTHENRGPFPESTAHSAALLAKQVGRSTSVQLQATQARTTTAVETTQDIPASGGTDLVVEPQLGHKRLLTGSDQDHRGSKRQRAATHTFRHGSSANYASRDEFSGDIEGHGAFNRAGPSSPAGPNELVRQSRQNARMSSSSPPAANDDHHSFRDDSPGLHPEDELPGDIPLDPLDAEYRVWIHQFNVDSFRITDAEADWMRKQFLRWLRVGERTFAGLTKEIDVHAFGPPTKVRRKNAKICLWLI</sequence>
<comment type="caution">
    <text evidence="2">The sequence shown here is derived from an EMBL/GenBank/DDBJ whole genome shotgun (WGS) entry which is preliminary data.</text>
</comment>